<sequence>MMDDIKLACDASKNKAPPARVQTMAFLTREVAKRSVDLFVNVRAAPLPLRGQCKTWSGP</sequence>
<reference evidence="1 2" key="1">
    <citation type="journal article" date="2022" name="bioRxiv">
        <title>The genome of the oomycete Peronosclerospora sorghi, a cosmopolitan pathogen of maize and sorghum, is inflated with dispersed pseudogenes.</title>
        <authorList>
            <person name="Fletcher K."/>
            <person name="Martin F."/>
            <person name="Isakeit T."/>
            <person name="Cavanaugh K."/>
            <person name="Magill C."/>
            <person name="Michelmore R."/>
        </authorList>
    </citation>
    <scope>NUCLEOTIDE SEQUENCE [LARGE SCALE GENOMIC DNA]</scope>
    <source>
        <strain evidence="1">P6</strain>
    </source>
</reference>
<evidence type="ECO:0000313" key="1">
    <source>
        <dbReference type="EMBL" id="KAI9907958.1"/>
    </source>
</evidence>
<keyword evidence="2" id="KW-1185">Reference proteome</keyword>
<evidence type="ECO:0000313" key="2">
    <source>
        <dbReference type="Proteomes" id="UP001163321"/>
    </source>
</evidence>
<gene>
    <name evidence="1" type="ORF">PsorP6_003002</name>
</gene>
<name>A0ACC0VN86_9STRA</name>
<dbReference type="EMBL" id="CM047587">
    <property type="protein sequence ID" value="KAI9907958.1"/>
    <property type="molecule type" value="Genomic_DNA"/>
</dbReference>
<organism evidence="1 2">
    <name type="scientific">Peronosclerospora sorghi</name>
    <dbReference type="NCBI Taxonomy" id="230839"/>
    <lineage>
        <taxon>Eukaryota</taxon>
        <taxon>Sar</taxon>
        <taxon>Stramenopiles</taxon>
        <taxon>Oomycota</taxon>
        <taxon>Peronosporomycetes</taxon>
        <taxon>Peronosporales</taxon>
        <taxon>Peronosporaceae</taxon>
        <taxon>Peronosclerospora</taxon>
    </lineage>
</organism>
<dbReference type="Proteomes" id="UP001163321">
    <property type="component" value="Chromosome 8"/>
</dbReference>
<accession>A0ACC0VN86</accession>
<proteinExistence type="predicted"/>
<comment type="caution">
    <text evidence="1">The sequence shown here is derived from an EMBL/GenBank/DDBJ whole genome shotgun (WGS) entry which is preliminary data.</text>
</comment>
<protein>
    <submittedName>
        <fullName evidence="1">Uncharacterized protein</fullName>
    </submittedName>
</protein>